<comment type="caution">
    <text evidence="1">The sequence shown here is derived from an EMBL/GenBank/DDBJ whole genome shotgun (WGS) entry which is preliminary data.</text>
</comment>
<keyword evidence="2" id="KW-1185">Reference proteome</keyword>
<protein>
    <submittedName>
        <fullName evidence="1">Uncharacterized protein</fullName>
    </submittedName>
</protein>
<organism evidence="1 2">
    <name type="scientific">Ixodes persulcatus</name>
    <name type="common">Taiga tick</name>
    <dbReference type="NCBI Taxonomy" id="34615"/>
    <lineage>
        <taxon>Eukaryota</taxon>
        <taxon>Metazoa</taxon>
        <taxon>Ecdysozoa</taxon>
        <taxon>Arthropoda</taxon>
        <taxon>Chelicerata</taxon>
        <taxon>Arachnida</taxon>
        <taxon>Acari</taxon>
        <taxon>Parasitiformes</taxon>
        <taxon>Ixodida</taxon>
        <taxon>Ixodoidea</taxon>
        <taxon>Ixodidae</taxon>
        <taxon>Ixodinae</taxon>
        <taxon>Ixodes</taxon>
    </lineage>
</organism>
<gene>
    <name evidence="1" type="ORF">HPB47_015194</name>
</gene>
<evidence type="ECO:0000313" key="1">
    <source>
        <dbReference type="EMBL" id="KAG0443189.1"/>
    </source>
</evidence>
<name>A0AC60QUA0_IXOPE</name>
<proteinExistence type="predicted"/>
<dbReference type="Proteomes" id="UP000805193">
    <property type="component" value="Unassembled WGS sequence"/>
</dbReference>
<accession>A0AC60QUA0</accession>
<sequence length="197" mass="22206">MNAKLEALLSLKQSVDSLEVLPAKLDELLALGPIVECLQTTVKDVQTSIGYVSVSTTRGPRRKNVGEMYTRFRNLFLHNVARNTALRPLRTDNVTASSDLPNYLEQMSVTVVKGLLWGMDAMTIERVDTWETRRAGHYAITDFHGAKWLAERGELFESAVEKAMDIGPFYEHGPFRRALRKMISDGIRLPDISRAKL</sequence>
<evidence type="ECO:0000313" key="2">
    <source>
        <dbReference type="Proteomes" id="UP000805193"/>
    </source>
</evidence>
<reference evidence="1 2" key="1">
    <citation type="journal article" date="2020" name="Cell">
        <title>Large-Scale Comparative Analyses of Tick Genomes Elucidate Their Genetic Diversity and Vector Capacities.</title>
        <authorList>
            <consortium name="Tick Genome and Microbiome Consortium (TIGMIC)"/>
            <person name="Jia N."/>
            <person name="Wang J."/>
            <person name="Shi W."/>
            <person name="Du L."/>
            <person name="Sun Y."/>
            <person name="Zhan W."/>
            <person name="Jiang J.F."/>
            <person name="Wang Q."/>
            <person name="Zhang B."/>
            <person name="Ji P."/>
            <person name="Bell-Sakyi L."/>
            <person name="Cui X.M."/>
            <person name="Yuan T.T."/>
            <person name="Jiang B.G."/>
            <person name="Yang W.F."/>
            <person name="Lam T.T."/>
            <person name="Chang Q.C."/>
            <person name="Ding S.J."/>
            <person name="Wang X.J."/>
            <person name="Zhu J.G."/>
            <person name="Ruan X.D."/>
            <person name="Zhao L."/>
            <person name="Wei J.T."/>
            <person name="Ye R.Z."/>
            <person name="Que T.C."/>
            <person name="Du C.H."/>
            <person name="Zhou Y.H."/>
            <person name="Cheng J.X."/>
            <person name="Dai P.F."/>
            <person name="Guo W.B."/>
            <person name="Han X.H."/>
            <person name="Huang E.J."/>
            <person name="Li L.F."/>
            <person name="Wei W."/>
            <person name="Gao Y.C."/>
            <person name="Liu J.Z."/>
            <person name="Shao H.Z."/>
            <person name="Wang X."/>
            <person name="Wang C.C."/>
            <person name="Yang T.C."/>
            <person name="Huo Q.B."/>
            <person name="Li W."/>
            <person name="Chen H.Y."/>
            <person name="Chen S.E."/>
            <person name="Zhou L.G."/>
            <person name="Ni X.B."/>
            <person name="Tian J.H."/>
            <person name="Sheng Y."/>
            <person name="Liu T."/>
            <person name="Pan Y.S."/>
            <person name="Xia L.Y."/>
            <person name="Li J."/>
            <person name="Zhao F."/>
            <person name="Cao W.C."/>
        </authorList>
    </citation>
    <scope>NUCLEOTIDE SEQUENCE [LARGE SCALE GENOMIC DNA]</scope>
    <source>
        <strain evidence="1">Iper-2018</strain>
    </source>
</reference>
<dbReference type="EMBL" id="JABSTQ010003744">
    <property type="protein sequence ID" value="KAG0443189.1"/>
    <property type="molecule type" value="Genomic_DNA"/>
</dbReference>